<dbReference type="AlphaFoldDB" id="A0A835IWI0"/>
<name>A0A835IWI0_9MAGN</name>
<dbReference type="EMBL" id="JADFTS010000001">
    <property type="protein sequence ID" value="KAF9625381.1"/>
    <property type="molecule type" value="Genomic_DNA"/>
</dbReference>
<dbReference type="Proteomes" id="UP000631114">
    <property type="component" value="Unassembled WGS sequence"/>
</dbReference>
<proteinExistence type="predicted"/>
<accession>A0A835IWI0</accession>
<feature type="compositionally biased region" description="Basic and acidic residues" evidence="1">
    <location>
        <begin position="149"/>
        <end position="159"/>
    </location>
</feature>
<dbReference type="OrthoDB" id="1785234at2759"/>
<feature type="region of interest" description="Disordered" evidence="1">
    <location>
        <begin position="140"/>
        <end position="159"/>
    </location>
</feature>
<protein>
    <submittedName>
        <fullName evidence="2">Uncharacterized protein</fullName>
    </submittedName>
</protein>
<keyword evidence="3" id="KW-1185">Reference proteome</keyword>
<reference evidence="2 3" key="1">
    <citation type="submission" date="2020-10" db="EMBL/GenBank/DDBJ databases">
        <title>The Coptis chinensis genome and diversification of protoberbering-type alkaloids.</title>
        <authorList>
            <person name="Wang B."/>
            <person name="Shu S."/>
            <person name="Song C."/>
            <person name="Liu Y."/>
        </authorList>
    </citation>
    <scope>NUCLEOTIDE SEQUENCE [LARGE SCALE GENOMIC DNA]</scope>
    <source>
        <strain evidence="2">HL-2020</strain>
        <tissue evidence="2">Leaf</tissue>
    </source>
</reference>
<evidence type="ECO:0000256" key="1">
    <source>
        <dbReference type="SAM" id="MobiDB-lite"/>
    </source>
</evidence>
<evidence type="ECO:0000313" key="2">
    <source>
        <dbReference type="EMBL" id="KAF9625381.1"/>
    </source>
</evidence>
<gene>
    <name evidence="2" type="ORF">IFM89_022173</name>
</gene>
<evidence type="ECO:0000313" key="3">
    <source>
        <dbReference type="Proteomes" id="UP000631114"/>
    </source>
</evidence>
<sequence length="159" mass="17451">WCDKLVVQWTSAAGTAAPTTISRCWCDKLVVQWTSAAENVEGSIASGRPQVETEIRNGNSSSPVDNIITLVHAECDMQDMHEVGLVKKKPDMDKQREIQAIKAGLPNKTCLCRRPGHSSLDVTPGATLPLVSTTMLDLWDPAEPPRCQRKQDDTGLPRM</sequence>
<comment type="caution">
    <text evidence="2">The sequence shown here is derived from an EMBL/GenBank/DDBJ whole genome shotgun (WGS) entry which is preliminary data.</text>
</comment>
<organism evidence="2 3">
    <name type="scientific">Coptis chinensis</name>
    <dbReference type="NCBI Taxonomy" id="261450"/>
    <lineage>
        <taxon>Eukaryota</taxon>
        <taxon>Viridiplantae</taxon>
        <taxon>Streptophyta</taxon>
        <taxon>Embryophyta</taxon>
        <taxon>Tracheophyta</taxon>
        <taxon>Spermatophyta</taxon>
        <taxon>Magnoliopsida</taxon>
        <taxon>Ranunculales</taxon>
        <taxon>Ranunculaceae</taxon>
        <taxon>Coptidoideae</taxon>
        <taxon>Coptis</taxon>
    </lineage>
</organism>
<feature type="non-terminal residue" evidence="2">
    <location>
        <position position="1"/>
    </location>
</feature>